<protein>
    <recommendedName>
        <fullName evidence="2">Type II secretion system protein H</fullName>
    </recommendedName>
    <alternativeName>
        <fullName evidence="10">General secretion pathway protein H</fullName>
    </alternativeName>
</protein>
<evidence type="ECO:0000313" key="14">
    <source>
        <dbReference type="Proteomes" id="UP001431181"/>
    </source>
</evidence>
<evidence type="ECO:0000256" key="8">
    <source>
        <dbReference type="ARBA" id="ARBA00023136"/>
    </source>
</evidence>
<feature type="coiled-coil region" evidence="11">
    <location>
        <begin position="33"/>
        <end position="60"/>
    </location>
</feature>
<dbReference type="NCBIfam" id="TIGR02532">
    <property type="entry name" value="IV_pilin_GFxxxE"/>
    <property type="match status" value="1"/>
</dbReference>
<dbReference type="Pfam" id="PF12019">
    <property type="entry name" value="GspH"/>
    <property type="match status" value="1"/>
</dbReference>
<evidence type="ECO:0000256" key="4">
    <source>
        <dbReference type="ARBA" id="ARBA00022481"/>
    </source>
</evidence>
<dbReference type="Pfam" id="PF07963">
    <property type="entry name" value="N_methyl"/>
    <property type="match status" value="1"/>
</dbReference>
<dbReference type="EMBL" id="JAPEUL010000004">
    <property type="protein sequence ID" value="MCW4627970.1"/>
    <property type="molecule type" value="Genomic_DNA"/>
</dbReference>
<organism evidence="13 14">
    <name type="scientific">Marinomonas rhodophyticola</name>
    <dbReference type="NCBI Taxonomy" id="2992803"/>
    <lineage>
        <taxon>Bacteria</taxon>
        <taxon>Pseudomonadati</taxon>
        <taxon>Pseudomonadota</taxon>
        <taxon>Gammaproteobacteria</taxon>
        <taxon>Oceanospirillales</taxon>
        <taxon>Oceanospirillaceae</taxon>
        <taxon>Marinomonas</taxon>
    </lineage>
</organism>
<gene>
    <name evidence="13" type="ORF">ONZ52_02615</name>
</gene>
<evidence type="ECO:0000256" key="1">
    <source>
        <dbReference type="ARBA" id="ARBA00004377"/>
    </source>
</evidence>
<dbReference type="InterPro" id="IPR022346">
    <property type="entry name" value="T2SS_GspH"/>
</dbReference>
<proteinExistence type="inferred from homology"/>
<evidence type="ECO:0000256" key="5">
    <source>
        <dbReference type="ARBA" id="ARBA00022519"/>
    </source>
</evidence>
<keyword evidence="3" id="KW-1003">Cell membrane</keyword>
<name>A0ABT3KBQ9_9GAMM</name>
<evidence type="ECO:0000256" key="3">
    <source>
        <dbReference type="ARBA" id="ARBA00022475"/>
    </source>
</evidence>
<evidence type="ECO:0000313" key="13">
    <source>
        <dbReference type="EMBL" id="MCW4627970.1"/>
    </source>
</evidence>
<keyword evidence="8" id="KW-0472">Membrane</keyword>
<dbReference type="SUPFAM" id="SSF54523">
    <property type="entry name" value="Pili subunits"/>
    <property type="match status" value="1"/>
</dbReference>
<comment type="similarity">
    <text evidence="9">Belongs to the GSP H family.</text>
</comment>
<evidence type="ECO:0000256" key="9">
    <source>
        <dbReference type="ARBA" id="ARBA00025772"/>
    </source>
</evidence>
<evidence type="ECO:0000256" key="10">
    <source>
        <dbReference type="ARBA" id="ARBA00030775"/>
    </source>
</evidence>
<dbReference type="InterPro" id="IPR012902">
    <property type="entry name" value="N_methyl_site"/>
</dbReference>
<evidence type="ECO:0000259" key="12">
    <source>
        <dbReference type="Pfam" id="PF12019"/>
    </source>
</evidence>
<keyword evidence="4" id="KW-0488">Methylation</keyword>
<keyword evidence="7" id="KW-1133">Transmembrane helix</keyword>
<sequence>MHHQRGFSLLELLCVLAILSILAHAGSAQFFSANQKTRDKNTLKSEMKRLAAALTQARQLAVISGQSSYLCGGVDCDGHWSDGFKLYQMASTNGVEKIYRQILFDHSLAVSWRGFPIKKQQIEFQSNGLSSYQNGTFEFCLGAWQADVVLNQSGRFYLTDPQSAMNSGVCG</sequence>
<reference evidence="13" key="1">
    <citation type="submission" date="2022-11" db="EMBL/GenBank/DDBJ databases">
        <title>Marinomonas sp. nov., isolated from marine algae.</title>
        <authorList>
            <person name="Choi D.G."/>
            <person name="Kim J.M."/>
            <person name="Lee J.K."/>
            <person name="Baek J.H."/>
            <person name="Jeon C.O."/>
        </authorList>
    </citation>
    <scope>NUCLEOTIDE SEQUENCE</scope>
    <source>
        <strain evidence="13">KJ51-3</strain>
    </source>
</reference>
<dbReference type="RefSeq" id="WP_265217106.1">
    <property type="nucleotide sequence ID" value="NZ_JAPEUL010000004.1"/>
</dbReference>
<keyword evidence="5" id="KW-0997">Cell inner membrane</keyword>
<keyword evidence="11" id="KW-0175">Coiled coil</keyword>
<evidence type="ECO:0000256" key="2">
    <source>
        <dbReference type="ARBA" id="ARBA00021549"/>
    </source>
</evidence>
<keyword evidence="6" id="KW-0812">Transmembrane</keyword>
<feature type="domain" description="General secretion pathway GspH" evidence="12">
    <location>
        <begin position="48"/>
        <end position="154"/>
    </location>
</feature>
<evidence type="ECO:0000256" key="6">
    <source>
        <dbReference type="ARBA" id="ARBA00022692"/>
    </source>
</evidence>
<evidence type="ECO:0000256" key="7">
    <source>
        <dbReference type="ARBA" id="ARBA00022989"/>
    </source>
</evidence>
<comment type="caution">
    <text evidence="13">The sequence shown here is derived from an EMBL/GenBank/DDBJ whole genome shotgun (WGS) entry which is preliminary data.</text>
</comment>
<evidence type="ECO:0000256" key="11">
    <source>
        <dbReference type="SAM" id="Coils"/>
    </source>
</evidence>
<dbReference type="Gene3D" id="3.55.40.10">
    <property type="entry name" value="minor pseudopilin epsh domain"/>
    <property type="match status" value="1"/>
</dbReference>
<dbReference type="InterPro" id="IPR045584">
    <property type="entry name" value="Pilin-like"/>
</dbReference>
<keyword evidence="14" id="KW-1185">Reference proteome</keyword>
<dbReference type="Proteomes" id="UP001431181">
    <property type="component" value="Unassembled WGS sequence"/>
</dbReference>
<comment type="subcellular location">
    <subcellularLocation>
        <location evidence="1">Cell inner membrane</location>
        <topology evidence="1">Single-pass membrane protein</topology>
    </subcellularLocation>
</comment>
<accession>A0ABT3KBQ9</accession>